<feature type="transmembrane region" description="Helical" evidence="2">
    <location>
        <begin position="110"/>
        <end position="132"/>
    </location>
</feature>
<feature type="compositionally biased region" description="Polar residues" evidence="1">
    <location>
        <begin position="19"/>
        <end position="30"/>
    </location>
</feature>
<keyword evidence="2" id="KW-1133">Transmembrane helix</keyword>
<sequence>MRRSRTGRQEEGLAPTIDSLPSPTNSSSIPLQKLSPAKILRFPVVPKRRWASFELRRSWQTFTQGWWLWELLASALSFAATIALIVTLAITDGHEQQSYGIARAKLTLNAIVAAISTVIRTALMFAVSGALSQNAWNWYSSKRSTENLNPGKPLRDLDTFADAGSDPLAGLTLIWRTRGKALATVGATLTLLSLAFDTFAQQVLTTRTRPTQEVGSEGNSSLATALPRAMTYIGQAPSSVGTFANPPIPVEAAVLSSLLATNTSQPVGRCPTGDCSWPLTPSLGVCGSCIDSTNQMSLNKPLLPDTAEYSISDALDKTLLDMSLADWVQFAGLHSVYPFHKNKAADGRLVVSHTQILGVPPPKYHSFLQAVSEAPTNTTIIHVPEEKVTPLMTAYTCSIYFCIQAFEAKATAGSTSQSPRHTWDQFAYVDGFWRPVDVPGTMNLTDPSEYRVENRSLNVLGDVISNVLVGHAQVWYSDVPSPLTQDLPAPNFVGQQSSGLGTFAQAVWEASNSTASINTFFENAAQSFTNFMRTAPSVSAPDDEQYAPAVYTTEIYVHVRWGWLAFPLSVLLLSHVFLALTISQTTRRHVRPWKKARVPLLLAGLDDEIRQAAKGGLHSRPGLENVVGQTNVRLKYDDGDQIVFERAS</sequence>
<dbReference type="PANTHER" id="PTHR35394:SF5">
    <property type="entry name" value="DUF3176 DOMAIN-CONTAINING PROTEIN"/>
    <property type="match status" value="1"/>
</dbReference>
<feature type="region of interest" description="Disordered" evidence="1">
    <location>
        <begin position="1"/>
        <end position="30"/>
    </location>
</feature>
<dbReference type="Proteomes" id="UP001172673">
    <property type="component" value="Unassembled WGS sequence"/>
</dbReference>
<protein>
    <submittedName>
        <fullName evidence="3">Uncharacterized protein</fullName>
    </submittedName>
</protein>
<comment type="caution">
    <text evidence="3">The sequence shown here is derived from an EMBL/GenBank/DDBJ whole genome shotgun (WGS) entry which is preliminary data.</text>
</comment>
<evidence type="ECO:0000256" key="2">
    <source>
        <dbReference type="SAM" id="Phobius"/>
    </source>
</evidence>
<reference evidence="3" key="1">
    <citation type="submission" date="2022-10" db="EMBL/GenBank/DDBJ databases">
        <title>Culturing micro-colonial fungi from biological soil crusts in the Mojave desert and describing Neophaeococcomyces mojavensis, and introducing the new genera and species Taxawa tesnikishii.</title>
        <authorList>
            <person name="Kurbessoian T."/>
            <person name="Stajich J.E."/>
        </authorList>
    </citation>
    <scope>NUCLEOTIDE SEQUENCE</scope>
    <source>
        <strain evidence="3">TK_41</strain>
    </source>
</reference>
<feature type="transmembrane region" description="Helical" evidence="2">
    <location>
        <begin position="66"/>
        <end position="90"/>
    </location>
</feature>
<evidence type="ECO:0000256" key="1">
    <source>
        <dbReference type="SAM" id="MobiDB-lite"/>
    </source>
</evidence>
<keyword evidence="2" id="KW-0472">Membrane</keyword>
<evidence type="ECO:0000313" key="4">
    <source>
        <dbReference type="Proteomes" id="UP001172673"/>
    </source>
</evidence>
<dbReference type="AlphaFoldDB" id="A0AA38XPF5"/>
<keyword evidence="2" id="KW-0812">Transmembrane</keyword>
<organism evidence="3 4">
    <name type="scientific">Cladophialophora chaetospira</name>
    <dbReference type="NCBI Taxonomy" id="386627"/>
    <lineage>
        <taxon>Eukaryota</taxon>
        <taxon>Fungi</taxon>
        <taxon>Dikarya</taxon>
        <taxon>Ascomycota</taxon>
        <taxon>Pezizomycotina</taxon>
        <taxon>Eurotiomycetes</taxon>
        <taxon>Chaetothyriomycetidae</taxon>
        <taxon>Chaetothyriales</taxon>
        <taxon>Herpotrichiellaceae</taxon>
        <taxon>Cladophialophora</taxon>
    </lineage>
</organism>
<dbReference type="EMBL" id="JAPDRK010000001">
    <property type="protein sequence ID" value="KAJ9616709.1"/>
    <property type="molecule type" value="Genomic_DNA"/>
</dbReference>
<dbReference type="InterPro" id="IPR021514">
    <property type="entry name" value="DUF3176"/>
</dbReference>
<dbReference type="Pfam" id="PF11374">
    <property type="entry name" value="DUF3176"/>
    <property type="match status" value="1"/>
</dbReference>
<accession>A0AA38XPF5</accession>
<dbReference type="PANTHER" id="PTHR35394">
    <property type="entry name" value="DUF3176 DOMAIN-CONTAINING PROTEIN"/>
    <property type="match status" value="1"/>
</dbReference>
<feature type="transmembrane region" description="Helical" evidence="2">
    <location>
        <begin position="561"/>
        <end position="582"/>
    </location>
</feature>
<evidence type="ECO:0000313" key="3">
    <source>
        <dbReference type="EMBL" id="KAJ9616709.1"/>
    </source>
</evidence>
<gene>
    <name evidence="3" type="ORF">H2200_000428</name>
</gene>
<keyword evidence="4" id="KW-1185">Reference proteome</keyword>
<proteinExistence type="predicted"/>
<name>A0AA38XPF5_9EURO</name>
<feature type="transmembrane region" description="Helical" evidence="2">
    <location>
        <begin position="181"/>
        <end position="200"/>
    </location>
</feature>